<feature type="region of interest" description="Disordered" evidence="1">
    <location>
        <begin position="378"/>
        <end position="397"/>
    </location>
</feature>
<keyword evidence="3" id="KW-1185">Reference proteome</keyword>
<protein>
    <submittedName>
        <fullName evidence="2">Uncharacterized protein</fullName>
    </submittedName>
</protein>
<dbReference type="GO" id="GO:0019825">
    <property type="term" value="F:oxygen binding"/>
    <property type="evidence" value="ECO:0007669"/>
    <property type="project" value="InterPro"/>
</dbReference>
<dbReference type="Proteomes" id="UP001162131">
    <property type="component" value="Unassembled WGS sequence"/>
</dbReference>
<evidence type="ECO:0000313" key="2">
    <source>
        <dbReference type="EMBL" id="CAG9319266.1"/>
    </source>
</evidence>
<sequence length="677" mass="77933">MDINLMQAALRESLNINDKQQEEEKLNNNNSPTQDILSYGDFENLKKDNDLNFSKIRKKQNSLPKLKDGIKTDIFSLLAQYSNSTNINVNIPASLVKIANIDTPFLVQTKKNGQVISRPCQLSEYLNLFAKKNLEEGPLYIYKGPEKKTVPIYSKEGAESSFDSNQENSCLQNYIKCNSSQISVIRVLWKFNRKCKYFTIVNRKKICKKSREASKSPQNSSFNIKAKYGLPANNFRYASMIMQTSKSINNPCKVSPVSSPERMTSKLSDSLSTSKLLKVPVGDNTPIRSCEENNQDYVLNTESSDDVLIVQNFIRHPTIEAMMIEIASFLNKTIYKDERVKGIRADFMRDSEKKWVLIGCKEVTTNYQTPNASIRAIKNSRRSSSSLSKSSFPSNKEISMQREKANIEIRIEKEPEEKKELEMIHELPFKIRNTQKHQRDYTLNTEEAFLEKWTKINAKLERVMNLNSPSIGSPKNICLSGPDIRSYQLSSHLSKFHLPHLNHEASDSSKSIQCSYLRHRASSDSINLANSCTTSDVSRKLILDAVTKIDEMKMNTELAKVKSQNLVKKYGGDEFWTEFIKSLYRKIMGNNDLCKHFSNSDLRMIICGMCQIFNGNATFEFRRSVKKSHENRNIYGWEFDIYSELFQNTLNEFEIEEEDKQIMMKQMTSMKCLICKY</sequence>
<evidence type="ECO:0000256" key="1">
    <source>
        <dbReference type="SAM" id="MobiDB-lite"/>
    </source>
</evidence>
<comment type="caution">
    <text evidence="2">The sequence shown here is derived from an EMBL/GenBank/DDBJ whole genome shotgun (WGS) entry which is preliminary data.</text>
</comment>
<dbReference type="Gene3D" id="1.10.490.10">
    <property type="entry name" value="Globins"/>
    <property type="match status" value="1"/>
</dbReference>
<organism evidence="2 3">
    <name type="scientific">Blepharisma stoltei</name>
    <dbReference type="NCBI Taxonomy" id="1481888"/>
    <lineage>
        <taxon>Eukaryota</taxon>
        <taxon>Sar</taxon>
        <taxon>Alveolata</taxon>
        <taxon>Ciliophora</taxon>
        <taxon>Postciliodesmatophora</taxon>
        <taxon>Heterotrichea</taxon>
        <taxon>Heterotrichida</taxon>
        <taxon>Blepharismidae</taxon>
        <taxon>Blepharisma</taxon>
    </lineage>
</organism>
<dbReference type="GO" id="GO:0020037">
    <property type="term" value="F:heme binding"/>
    <property type="evidence" value="ECO:0007669"/>
    <property type="project" value="InterPro"/>
</dbReference>
<dbReference type="InterPro" id="IPR009050">
    <property type="entry name" value="Globin-like_sf"/>
</dbReference>
<dbReference type="AlphaFoldDB" id="A0AAU9IUD7"/>
<reference evidence="2" key="1">
    <citation type="submission" date="2021-09" db="EMBL/GenBank/DDBJ databases">
        <authorList>
            <consortium name="AG Swart"/>
            <person name="Singh M."/>
            <person name="Singh A."/>
            <person name="Seah K."/>
            <person name="Emmerich C."/>
        </authorList>
    </citation>
    <scope>NUCLEOTIDE SEQUENCE</scope>
    <source>
        <strain evidence="2">ATCC30299</strain>
    </source>
</reference>
<name>A0AAU9IUD7_9CILI</name>
<accession>A0AAU9IUD7</accession>
<dbReference type="SUPFAM" id="SSF46458">
    <property type="entry name" value="Globin-like"/>
    <property type="match status" value="1"/>
</dbReference>
<dbReference type="EMBL" id="CAJZBQ010000022">
    <property type="protein sequence ID" value="CAG9319266.1"/>
    <property type="molecule type" value="Genomic_DNA"/>
</dbReference>
<dbReference type="InterPro" id="IPR012292">
    <property type="entry name" value="Globin/Proto"/>
</dbReference>
<proteinExistence type="predicted"/>
<gene>
    <name evidence="2" type="ORF">BSTOLATCC_MIC23474</name>
</gene>
<feature type="compositionally biased region" description="Low complexity" evidence="1">
    <location>
        <begin position="378"/>
        <end position="396"/>
    </location>
</feature>
<evidence type="ECO:0000313" key="3">
    <source>
        <dbReference type="Proteomes" id="UP001162131"/>
    </source>
</evidence>